<dbReference type="GO" id="GO:0008236">
    <property type="term" value="F:serine-type peptidase activity"/>
    <property type="evidence" value="ECO:0007669"/>
    <property type="project" value="UniProtKB-KW"/>
</dbReference>
<dbReference type="InterPro" id="IPR029062">
    <property type="entry name" value="Class_I_gatase-like"/>
</dbReference>
<dbReference type="Gene3D" id="1.20.120.1910">
    <property type="entry name" value="Cysteine-tRNA ligase, C-terminal anti-codon recognition domain"/>
    <property type="match status" value="1"/>
</dbReference>
<protein>
    <submittedName>
        <fullName evidence="8">Cysteinyl-tRNA synthetase-like protein</fullName>
    </submittedName>
</protein>
<evidence type="ECO:0000256" key="5">
    <source>
        <dbReference type="ARBA" id="ARBA00022801"/>
    </source>
</evidence>
<evidence type="ECO:0000256" key="2">
    <source>
        <dbReference type="ARBA" id="ARBA00022598"/>
    </source>
</evidence>
<dbReference type="Proteomes" id="UP000034462">
    <property type="component" value="Unassembled WGS sequence"/>
</dbReference>
<dbReference type="EMBL" id="LCPH01000001">
    <property type="protein sequence ID" value="KKU93620.1"/>
    <property type="molecule type" value="Genomic_DNA"/>
</dbReference>
<evidence type="ECO:0000313" key="9">
    <source>
        <dbReference type="Proteomes" id="UP000034462"/>
    </source>
</evidence>
<dbReference type="GO" id="GO:0004812">
    <property type="term" value="F:aminoacyl-tRNA ligase activity"/>
    <property type="evidence" value="ECO:0007669"/>
    <property type="project" value="UniProtKB-KW"/>
</dbReference>
<dbReference type="Pfam" id="PF03575">
    <property type="entry name" value="Peptidase_S51"/>
    <property type="match status" value="1"/>
</dbReference>
<keyword evidence="7" id="KW-0067">ATP-binding</keyword>
<evidence type="ECO:0000256" key="7">
    <source>
        <dbReference type="ARBA" id="ARBA00022840"/>
    </source>
</evidence>
<dbReference type="InterPro" id="IPR009080">
    <property type="entry name" value="tRNAsynth_Ia_anticodon-bd"/>
</dbReference>
<accession>A0A837ISW8</accession>
<evidence type="ECO:0000256" key="6">
    <source>
        <dbReference type="ARBA" id="ARBA00022825"/>
    </source>
</evidence>
<name>A0A837ISW8_9BACT</name>
<evidence type="ECO:0000256" key="4">
    <source>
        <dbReference type="ARBA" id="ARBA00022741"/>
    </source>
</evidence>
<keyword evidence="4" id="KW-0547">Nucleotide-binding</keyword>
<organism evidence="8 9">
    <name type="scientific">Candidatus Yanofskybacteria bacterium GW2011_GWC1_48_11</name>
    <dbReference type="NCBI Taxonomy" id="1619027"/>
    <lineage>
        <taxon>Bacteria</taxon>
        <taxon>Candidatus Yanofskyibacteriota</taxon>
    </lineage>
</organism>
<dbReference type="Gene3D" id="3.40.50.880">
    <property type="match status" value="1"/>
</dbReference>
<evidence type="ECO:0000256" key="3">
    <source>
        <dbReference type="ARBA" id="ARBA00022670"/>
    </source>
</evidence>
<proteinExistence type="inferred from homology"/>
<reference evidence="8 9" key="1">
    <citation type="journal article" date="2015" name="Nature">
        <title>rRNA introns, odd ribosomes, and small enigmatic genomes across a large radiation of phyla.</title>
        <authorList>
            <person name="Brown C.T."/>
            <person name="Hug L.A."/>
            <person name="Thomas B.C."/>
            <person name="Sharon I."/>
            <person name="Castelle C.J."/>
            <person name="Singh A."/>
            <person name="Wilkins M.J."/>
            <person name="Williams K.H."/>
            <person name="Banfield J.F."/>
        </authorList>
    </citation>
    <scope>NUCLEOTIDE SEQUENCE [LARGE SCALE GENOMIC DNA]</scope>
</reference>
<dbReference type="GO" id="GO:0005524">
    <property type="term" value="F:ATP binding"/>
    <property type="evidence" value="ECO:0007669"/>
    <property type="project" value="UniProtKB-KW"/>
</dbReference>
<dbReference type="GO" id="GO:0006418">
    <property type="term" value="P:tRNA aminoacylation for protein translation"/>
    <property type="evidence" value="ECO:0007669"/>
    <property type="project" value="InterPro"/>
</dbReference>
<comment type="caution">
    <text evidence="8">The sequence shown here is derived from an EMBL/GenBank/DDBJ whole genome shotgun (WGS) entry which is preliminary data.</text>
</comment>
<keyword evidence="5" id="KW-0378">Hydrolase</keyword>
<gene>
    <name evidence="8" type="ORF">UY25_C0001G0113</name>
</gene>
<keyword evidence="2" id="KW-0436">Ligase</keyword>
<keyword evidence="6" id="KW-0720">Serine protease</keyword>
<evidence type="ECO:0000256" key="1">
    <source>
        <dbReference type="ARBA" id="ARBA00006534"/>
    </source>
</evidence>
<dbReference type="InterPro" id="IPR005320">
    <property type="entry name" value="Peptidase_S51"/>
</dbReference>
<keyword evidence="8" id="KW-0030">Aminoacyl-tRNA synthetase</keyword>
<comment type="similarity">
    <text evidence="1">Belongs to the peptidase S51 family.</text>
</comment>
<evidence type="ECO:0000313" key="8">
    <source>
        <dbReference type="EMBL" id="KKU93620.1"/>
    </source>
</evidence>
<dbReference type="AlphaFoldDB" id="A0A837ISW8"/>
<dbReference type="SUPFAM" id="SSF47323">
    <property type="entry name" value="Anticodon-binding domain of a subclass of class I aminoacyl-tRNA synthetases"/>
    <property type="match status" value="1"/>
</dbReference>
<sequence>MGAIPRQVQKLVEERDKLRAHGSYEEGDAIRRRIEALGYEVKDTGKETEAMEKARQKALAVPYMVLFGSGEIAPSAQKVHDRVLKGIGKEEPSVVIFSTPAGFQPNVRAVCEGMADFFKEHLKNYHPHVQIVYANTLEQANNPLLLQPLDAADYIFAGPGSPTYAVRNLRGSALLAKIRERVKAGASLGLASAATMAFSRFCLPVYEIYKAGFDVYWADGLDFYAEVFRELTVIPHFNNNEGGEKHDTSRAWMGKERFEKLIQMLPEGEKLWGIDEHTAVFINLQTRKAETIGKGRLWEITT</sequence>
<keyword evidence="3" id="KW-0645">Protease</keyword>
<dbReference type="GO" id="GO:0006508">
    <property type="term" value="P:proteolysis"/>
    <property type="evidence" value="ECO:0007669"/>
    <property type="project" value="UniProtKB-KW"/>
</dbReference>